<keyword evidence="2" id="KW-0472">Membrane</keyword>
<evidence type="ECO:0000259" key="4">
    <source>
        <dbReference type="PROSITE" id="PS50887"/>
    </source>
</evidence>
<dbReference type="NCBIfam" id="TIGR00254">
    <property type="entry name" value="GGDEF"/>
    <property type="match status" value="1"/>
</dbReference>
<dbReference type="InterPro" id="IPR001633">
    <property type="entry name" value="EAL_dom"/>
</dbReference>
<evidence type="ECO:0000259" key="3">
    <source>
        <dbReference type="PROSITE" id="PS50883"/>
    </source>
</evidence>
<dbReference type="Proteomes" id="UP000199012">
    <property type="component" value="Unassembled WGS sequence"/>
</dbReference>
<dbReference type="PANTHER" id="PTHR44757:SF2">
    <property type="entry name" value="BIOFILM ARCHITECTURE MAINTENANCE PROTEIN MBAA"/>
    <property type="match status" value="1"/>
</dbReference>
<dbReference type="OrthoDB" id="23692at2"/>
<dbReference type="AlphaFoldDB" id="A0A1I1ARF7"/>
<keyword evidence="2" id="KW-0812">Transmembrane</keyword>
<gene>
    <name evidence="5" type="ORF">SAMN05421867_12016</name>
</gene>
<dbReference type="InterPro" id="IPR035919">
    <property type="entry name" value="EAL_sf"/>
</dbReference>
<dbReference type="InterPro" id="IPR052155">
    <property type="entry name" value="Biofilm_reg_signaling"/>
</dbReference>
<feature type="region of interest" description="Disordered" evidence="1">
    <location>
        <begin position="212"/>
        <end position="236"/>
    </location>
</feature>
<dbReference type="EMBL" id="FOKA01000020">
    <property type="protein sequence ID" value="SFB39068.1"/>
    <property type="molecule type" value="Genomic_DNA"/>
</dbReference>
<dbReference type="Pfam" id="PF00563">
    <property type="entry name" value="EAL"/>
    <property type="match status" value="1"/>
</dbReference>
<dbReference type="Gene3D" id="3.20.20.450">
    <property type="entry name" value="EAL domain"/>
    <property type="match status" value="1"/>
</dbReference>
<feature type="transmembrane region" description="Helical" evidence="2">
    <location>
        <begin position="145"/>
        <end position="164"/>
    </location>
</feature>
<dbReference type="Pfam" id="PF00990">
    <property type="entry name" value="GGDEF"/>
    <property type="match status" value="1"/>
</dbReference>
<feature type="domain" description="EAL" evidence="3">
    <location>
        <begin position="389"/>
        <end position="637"/>
    </location>
</feature>
<evidence type="ECO:0000256" key="2">
    <source>
        <dbReference type="SAM" id="Phobius"/>
    </source>
</evidence>
<dbReference type="RefSeq" id="WP_090034717.1">
    <property type="nucleotide sequence ID" value="NZ_BONM01000033.1"/>
</dbReference>
<dbReference type="SUPFAM" id="SSF55073">
    <property type="entry name" value="Nucleotide cyclase"/>
    <property type="match status" value="1"/>
</dbReference>
<evidence type="ECO:0000256" key="1">
    <source>
        <dbReference type="SAM" id="MobiDB-lite"/>
    </source>
</evidence>
<feature type="transmembrane region" description="Helical" evidence="2">
    <location>
        <begin position="120"/>
        <end position="139"/>
    </location>
</feature>
<dbReference type="InterPro" id="IPR043128">
    <property type="entry name" value="Rev_trsase/Diguanyl_cyclase"/>
</dbReference>
<reference evidence="6" key="1">
    <citation type="submission" date="2016-10" db="EMBL/GenBank/DDBJ databases">
        <authorList>
            <person name="Varghese N."/>
            <person name="Submissions S."/>
        </authorList>
    </citation>
    <scope>NUCLEOTIDE SEQUENCE [LARGE SCALE GENOMIC DNA]</scope>
    <source>
        <strain evidence="6">CGMCC 4.6945</strain>
    </source>
</reference>
<accession>A0A1I1ARF7</accession>
<evidence type="ECO:0000313" key="6">
    <source>
        <dbReference type="Proteomes" id="UP000199012"/>
    </source>
</evidence>
<dbReference type="Gene3D" id="3.30.70.270">
    <property type="match status" value="1"/>
</dbReference>
<dbReference type="PROSITE" id="PS50883">
    <property type="entry name" value="EAL"/>
    <property type="match status" value="1"/>
</dbReference>
<dbReference type="PANTHER" id="PTHR44757">
    <property type="entry name" value="DIGUANYLATE CYCLASE DGCP"/>
    <property type="match status" value="1"/>
</dbReference>
<name>A0A1I1ARF7_9CELL</name>
<proteinExistence type="predicted"/>
<dbReference type="SMART" id="SM00267">
    <property type="entry name" value="GGDEF"/>
    <property type="match status" value="1"/>
</dbReference>
<organism evidence="5 6">
    <name type="scientific">Cellulomonas marina</name>
    <dbReference type="NCBI Taxonomy" id="988821"/>
    <lineage>
        <taxon>Bacteria</taxon>
        <taxon>Bacillati</taxon>
        <taxon>Actinomycetota</taxon>
        <taxon>Actinomycetes</taxon>
        <taxon>Micrococcales</taxon>
        <taxon>Cellulomonadaceae</taxon>
        <taxon>Cellulomonas</taxon>
    </lineage>
</organism>
<dbReference type="InterPro" id="IPR000160">
    <property type="entry name" value="GGDEF_dom"/>
</dbReference>
<evidence type="ECO:0000313" key="5">
    <source>
        <dbReference type="EMBL" id="SFB39068.1"/>
    </source>
</evidence>
<dbReference type="SMART" id="SM00052">
    <property type="entry name" value="EAL"/>
    <property type="match status" value="1"/>
</dbReference>
<feature type="domain" description="GGDEF" evidence="4">
    <location>
        <begin position="243"/>
        <end position="380"/>
    </location>
</feature>
<keyword evidence="6" id="KW-1185">Reference proteome</keyword>
<feature type="transmembrane region" description="Helical" evidence="2">
    <location>
        <begin position="42"/>
        <end position="63"/>
    </location>
</feature>
<dbReference type="PROSITE" id="PS50887">
    <property type="entry name" value="GGDEF"/>
    <property type="match status" value="1"/>
</dbReference>
<feature type="transmembrane region" description="Helical" evidence="2">
    <location>
        <begin position="75"/>
        <end position="92"/>
    </location>
</feature>
<keyword evidence="2" id="KW-1133">Transmembrane helix</keyword>
<feature type="compositionally biased region" description="Low complexity" evidence="1">
    <location>
        <begin position="218"/>
        <end position="233"/>
    </location>
</feature>
<dbReference type="SUPFAM" id="SSF141868">
    <property type="entry name" value="EAL domain-like"/>
    <property type="match status" value="1"/>
</dbReference>
<dbReference type="CDD" id="cd01949">
    <property type="entry name" value="GGDEF"/>
    <property type="match status" value="1"/>
</dbReference>
<dbReference type="InterPro" id="IPR029787">
    <property type="entry name" value="Nucleotide_cyclase"/>
</dbReference>
<dbReference type="STRING" id="988821.SAMN05421867_12016"/>
<dbReference type="CDD" id="cd01948">
    <property type="entry name" value="EAL"/>
    <property type="match status" value="1"/>
</dbReference>
<protein>
    <submittedName>
        <fullName evidence="5">Diguanylate cyclase (GGDEF) domain-containing protein</fullName>
    </submittedName>
</protein>
<feature type="transmembrane region" description="Helical" evidence="2">
    <location>
        <begin position="14"/>
        <end position="36"/>
    </location>
</feature>
<sequence length="643" mass="66499">MRIGSLVEPRHPEAALPTAAVLFLTGSVIATVLSLLDPPHGGAWRTAVVVLVPVLLLATGLFLLTARARRSTRALVLGPLVGLVAIAATDLATHDAGITGQVFFCLPVLYAAAQLRVGAAALVTAVAVALDLAVSLALLPTGEALVAALDVGTVLVALTVVILLKSRRHEMAVAELERHRHRLLHQATHDALTGLPSRTLFHDRLRESLGPAVPPVPAASSPSGAPTATPSGAGERRTAAAPASIAVLLCDLDGFKQVNDTLGHRAGDELLVAVAARLRAEVRAGDVVARLGGDEFGILLLPGDEGGACFVADRVLAAFAQPVEVAGQRVHVGASIGITLAVPCAGDVPATGGETLLREADVAMYEAKAAGRGTRVVFAPAMLAAQVAEASLTQDLHGAVGRGEVVVEYQPVVDLTTGRVDGVEALCRWEHPVHGRISPATFVPLAERSGLIDEIGAFVLTAALRDAEVWAVAEGRDVSVGVNVSAHQLTGGKILAAVPSGRRGRTQLLLEVTESTLVRADVLPVLDELRRRGVRVAMDDFGTGQSSIAALRVMPVDVLKLDRAFTVDIATDARAAGIVRAVAAMAHELGLPMVAEGIETTAQHHALRDIGCGLGQGFLLARPMDAAATGAFLTRSPLLVGAR</sequence>